<dbReference type="AlphaFoldDB" id="A0A2B4RRC5"/>
<keyword evidence="5 9" id="KW-0560">Oxidoreductase</keyword>
<dbReference type="Pfam" id="PF00067">
    <property type="entry name" value="p450"/>
    <property type="match status" value="1"/>
</dbReference>
<dbReference type="GO" id="GO:0016705">
    <property type="term" value="F:oxidoreductase activity, acting on paired donors, with incorporation or reduction of molecular oxygen"/>
    <property type="evidence" value="ECO:0007669"/>
    <property type="project" value="InterPro"/>
</dbReference>
<dbReference type="EMBL" id="LSMT01000386">
    <property type="protein sequence ID" value="PFX18897.1"/>
    <property type="molecule type" value="Genomic_DNA"/>
</dbReference>
<evidence type="ECO:0000256" key="7">
    <source>
        <dbReference type="ARBA" id="ARBA00023033"/>
    </source>
</evidence>
<dbReference type="InterPro" id="IPR001128">
    <property type="entry name" value="Cyt_P450"/>
</dbReference>
<dbReference type="STRING" id="50429.A0A2B4RRC5"/>
<dbReference type="PANTHER" id="PTHR24279">
    <property type="entry name" value="CYTOCHROME P450"/>
    <property type="match status" value="1"/>
</dbReference>
<name>A0A2B4RRC5_STYPI</name>
<keyword evidence="7 9" id="KW-0503">Monooxygenase</keyword>
<evidence type="ECO:0000256" key="2">
    <source>
        <dbReference type="ARBA" id="ARBA00010617"/>
    </source>
</evidence>
<reference evidence="11" key="1">
    <citation type="journal article" date="2017" name="bioRxiv">
        <title>Comparative analysis of the genomes of Stylophora pistillata and Acropora digitifera provides evidence for extensive differences between species of corals.</title>
        <authorList>
            <person name="Voolstra C.R."/>
            <person name="Li Y."/>
            <person name="Liew Y.J."/>
            <person name="Baumgarten S."/>
            <person name="Zoccola D."/>
            <person name="Flot J.-F."/>
            <person name="Tambutte S."/>
            <person name="Allemand D."/>
            <person name="Aranda M."/>
        </authorList>
    </citation>
    <scope>NUCLEOTIDE SEQUENCE [LARGE SCALE GENOMIC DNA]</scope>
</reference>
<dbReference type="InterPro" id="IPR017972">
    <property type="entry name" value="Cyt_P450_CS"/>
</dbReference>
<dbReference type="PRINTS" id="PR00385">
    <property type="entry name" value="P450"/>
</dbReference>
<keyword evidence="11" id="KW-1185">Reference proteome</keyword>
<evidence type="ECO:0000256" key="8">
    <source>
        <dbReference type="PIRSR" id="PIRSR602401-1"/>
    </source>
</evidence>
<keyword evidence="6 8" id="KW-0408">Iron</keyword>
<keyword evidence="4 8" id="KW-0479">Metal-binding</keyword>
<comment type="similarity">
    <text evidence="2 9">Belongs to the cytochrome P450 family.</text>
</comment>
<evidence type="ECO:0000313" key="10">
    <source>
        <dbReference type="EMBL" id="PFX18897.1"/>
    </source>
</evidence>
<comment type="caution">
    <text evidence="10">The sequence shown here is derived from an EMBL/GenBank/DDBJ whole genome shotgun (WGS) entry which is preliminary data.</text>
</comment>
<dbReference type="GO" id="GO:0020037">
    <property type="term" value="F:heme binding"/>
    <property type="evidence" value="ECO:0007669"/>
    <property type="project" value="InterPro"/>
</dbReference>
<dbReference type="SUPFAM" id="SSF48264">
    <property type="entry name" value="Cytochrome P450"/>
    <property type="match status" value="1"/>
</dbReference>
<evidence type="ECO:0000256" key="6">
    <source>
        <dbReference type="ARBA" id="ARBA00023004"/>
    </source>
</evidence>
<evidence type="ECO:0000256" key="5">
    <source>
        <dbReference type="ARBA" id="ARBA00023002"/>
    </source>
</evidence>
<comment type="cofactor">
    <cofactor evidence="1 8">
        <name>heme</name>
        <dbReference type="ChEBI" id="CHEBI:30413"/>
    </cofactor>
</comment>
<evidence type="ECO:0000256" key="3">
    <source>
        <dbReference type="ARBA" id="ARBA00022617"/>
    </source>
</evidence>
<evidence type="ECO:0000313" key="11">
    <source>
        <dbReference type="Proteomes" id="UP000225706"/>
    </source>
</evidence>
<accession>A0A2B4RRC5</accession>
<sequence>MYSLSRVALRRSLLPCYEVSKPLNSLLRFQKIEAVSDSSRDHESATPGARPFEDIPGRPKNLRSIAESYWKTKGFTKGYKLWDELFQKYGPIFKEFAVIGTHSVHLIDPVDQEKALRAEGKYPSRLIVDFWLEHRQRRNYFPGIVLLEGEEWYRVRHSVAPKIMRPKIMEENIDNFTAVTNDAIARLAKLKEECGPDGYIPDLEEELSKWATESVGTLAFDSRLGLYEDPPKEEAMRFITEVHNFFSISHKLFFSVSRRIAKNFNIDTPLLKKFFKTADALIEIGEGFVDKKMRELKEMSDKEIDPSGNTQVVPLLTYLLTKKELTPQEVVGVVLDVVGAGVDTTANTTLWMLYNLGRNPRVQDKLYQEVDSVVGKDADVTSQSLAKLSYLKACLKETMRLHPVVSANSRILDEDIELRGYHVPARTFIVLENYCTARSEKYFEDPLEYKPERWLRENREEAHAFASIPFGFGPRMCLGRRLAELEIYLFICKLLQRFQIEYNQGPLEMYQKLIMVPDKPVNIKLIDRL</sequence>
<dbReference type="Gene3D" id="1.10.630.10">
    <property type="entry name" value="Cytochrome P450"/>
    <property type="match status" value="1"/>
</dbReference>
<keyword evidence="3 8" id="KW-0349">Heme</keyword>
<organism evidence="10 11">
    <name type="scientific">Stylophora pistillata</name>
    <name type="common">Smooth cauliflower coral</name>
    <dbReference type="NCBI Taxonomy" id="50429"/>
    <lineage>
        <taxon>Eukaryota</taxon>
        <taxon>Metazoa</taxon>
        <taxon>Cnidaria</taxon>
        <taxon>Anthozoa</taxon>
        <taxon>Hexacorallia</taxon>
        <taxon>Scleractinia</taxon>
        <taxon>Astrocoeniina</taxon>
        <taxon>Pocilloporidae</taxon>
        <taxon>Stylophora</taxon>
    </lineage>
</organism>
<dbReference type="GO" id="GO:0005506">
    <property type="term" value="F:iron ion binding"/>
    <property type="evidence" value="ECO:0007669"/>
    <property type="project" value="InterPro"/>
</dbReference>
<feature type="binding site" description="axial binding residue" evidence="8">
    <location>
        <position position="477"/>
    </location>
    <ligand>
        <name>heme</name>
        <dbReference type="ChEBI" id="CHEBI:30413"/>
    </ligand>
    <ligandPart>
        <name>Fe</name>
        <dbReference type="ChEBI" id="CHEBI:18248"/>
    </ligandPart>
</feature>
<evidence type="ECO:0000256" key="1">
    <source>
        <dbReference type="ARBA" id="ARBA00001971"/>
    </source>
</evidence>
<gene>
    <name evidence="10" type="primary">Cyp27a1</name>
    <name evidence="10" type="ORF">AWC38_SpisGene16717</name>
</gene>
<dbReference type="Proteomes" id="UP000225706">
    <property type="component" value="Unassembled WGS sequence"/>
</dbReference>
<evidence type="ECO:0000256" key="9">
    <source>
        <dbReference type="RuleBase" id="RU000461"/>
    </source>
</evidence>
<protein>
    <submittedName>
        <fullName evidence="10">Sterol 26-hydroxylase, mitochondrial</fullName>
    </submittedName>
</protein>
<dbReference type="InterPro" id="IPR050479">
    <property type="entry name" value="CYP11_CYP27_families"/>
</dbReference>
<dbReference type="FunFam" id="1.10.630.10:FF:000006">
    <property type="entry name" value="Cytochrome P450 302a1, mitochondrial"/>
    <property type="match status" value="1"/>
</dbReference>
<dbReference type="OrthoDB" id="10258113at2759"/>
<dbReference type="PANTHER" id="PTHR24279:SF120">
    <property type="entry name" value="CYTOCHROME P450"/>
    <property type="match status" value="1"/>
</dbReference>
<proteinExistence type="inferred from homology"/>
<evidence type="ECO:0000256" key="4">
    <source>
        <dbReference type="ARBA" id="ARBA00022723"/>
    </source>
</evidence>
<dbReference type="InterPro" id="IPR002401">
    <property type="entry name" value="Cyt_P450_E_grp-I"/>
</dbReference>
<dbReference type="GO" id="GO:0004497">
    <property type="term" value="F:monooxygenase activity"/>
    <property type="evidence" value="ECO:0007669"/>
    <property type="project" value="UniProtKB-KW"/>
</dbReference>
<dbReference type="CDD" id="cd11054">
    <property type="entry name" value="CYP24A1-like"/>
    <property type="match status" value="1"/>
</dbReference>
<dbReference type="PRINTS" id="PR00463">
    <property type="entry name" value="EP450I"/>
</dbReference>
<dbReference type="PROSITE" id="PS00086">
    <property type="entry name" value="CYTOCHROME_P450"/>
    <property type="match status" value="1"/>
</dbReference>
<dbReference type="InterPro" id="IPR036396">
    <property type="entry name" value="Cyt_P450_sf"/>
</dbReference>